<dbReference type="PANTHER" id="PTHR34406:SF1">
    <property type="entry name" value="PROTEIN YCEI"/>
    <property type="match status" value="1"/>
</dbReference>
<comment type="caution">
    <text evidence="2">The sequence shown here is derived from an EMBL/GenBank/DDBJ whole genome shotgun (WGS) entry which is preliminary data.</text>
</comment>
<protein>
    <submittedName>
        <fullName evidence="2">Polyisoprenoid-binding protein YceI</fullName>
    </submittedName>
</protein>
<dbReference type="Pfam" id="PF04264">
    <property type="entry name" value="YceI"/>
    <property type="match status" value="1"/>
</dbReference>
<organism evidence="2 3">
    <name type="scientific">Tunturiibacter empetritectus</name>
    <dbReference type="NCBI Taxonomy" id="3069691"/>
    <lineage>
        <taxon>Bacteria</taxon>
        <taxon>Pseudomonadati</taxon>
        <taxon>Acidobacteriota</taxon>
        <taxon>Terriglobia</taxon>
        <taxon>Terriglobales</taxon>
        <taxon>Acidobacteriaceae</taxon>
        <taxon>Tunturiibacter</taxon>
    </lineage>
</organism>
<evidence type="ECO:0000313" key="2">
    <source>
        <dbReference type="EMBL" id="MBB5316242.1"/>
    </source>
</evidence>
<dbReference type="SMART" id="SM00867">
    <property type="entry name" value="YceI"/>
    <property type="match status" value="1"/>
</dbReference>
<name>A0A7W8MQH2_9BACT</name>
<feature type="domain" description="Lipid/polyisoprenoid-binding YceI-like" evidence="1">
    <location>
        <begin position="59"/>
        <end position="229"/>
    </location>
</feature>
<dbReference type="InterPro" id="IPR036761">
    <property type="entry name" value="TTHA0802/YceI-like_sf"/>
</dbReference>
<evidence type="ECO:0000259" key="1">
    <source>
        <dbReference type="SMART" id="SM00867"/>
    </source>
</evidence>
<dbReference type="Proteomes" id="UP000568106">
    <property type="component" value="Unassembled WGS sequence"/>
</dbReference>
<dbReference type="InterPro" id="IPR007372">
    <property type="entry name" value="Lipid/polyisoprenoid-bd_YceI"/>
</dbReference>
<gene>
    <name evidence="2" type="ORF">HDF09_000892</name>
</gene>
<dbReference type="AlphaFoldDB" id="A0A7W8MQH2"/>
<dbReference type="Gene3D" id="2.40.128.110">
    <property type="entry name" value="Lipid/polyisoprenoid-binding, YceI-like"/>
    <property type="match status" value="1"/>
</dbReference>
<evidence type="ECO:0000313" key="3">
    <source>
        <dbReference type="Proteomes" id="UP000568106"/>
    </source>
</evidence>
<dbReference type="SUPFAM" id="SSF101874">
    <property type="entry name" value="YceI-like"/>
    <property type="match status" value="1"/>
</dbReference>
<reference evidence="2" key="1">
    <citation type="submission" date="2020-08" db="EMBL/GenBank/DDBJ databases">
        <title>Genomic Encyclopedia of Type Strains, Phase IV (KMG-V): Genome sequencing to study the core and pangenomes of soil and plant-associated prokaryotes.</title>
        <authorList>
            <person name="Whitman W."/>
        </authorList>
    </citation>
    <scope>NUCLEOTIDE SEQUENCE [LARGE SCALE GENOMIC DNA]</scope>
    <source>
        <strain evidence="2">M8UP27</strain>
    </source>
</reference>
<accession>A0A7W8MQH2</accession>
<dbReference type="EMBL" id="JACHDY010000001">
    <property type="protein sequence ID" value="MBB5316242.1"/>
    <property type="molecule type" value="Genomic_DNA"/>
</dbReference>
<keyword evidence="3" id="KW-1185">Reference proteome</keyword>
<sequence length="235" mass="25620">MINRNTGRTIVKRLPDFFVVGTLFLAICAGSWTPAVAQQPPATSVQKSVETPALPAPETYKIDPRHSFAYFSAWHHLVGRVRGRFDQVSGTITVSPDPAACSVDVTIDVATISTQVSQRDDDLRSDSYFDVKKFLTMTYQGRGIHRVSADLWRMDGSLTMHGVTKVVPLTFKYSGVFADTEPNQPARVAFHGTAATKRAEFGMGARDNSTEVGNSTAPDVDIEIDVEADAKPTTP</sequence>
<dbReference type="PANTHER" id="PTHR34406">
    <property type="entry name" value="PROTEIN YCEI"/>
    <property type="match status" value="1"/>
</dbReference>
<proteinExistence type="predicted"/>